<dbReference type="SMART" id="SM00267">
    <property type="entry name" value="GGDEF"/>
    <property type="match status" value="1"/>
</dbReference>
<gene>
    <name evidence="8" type="ORF">EDC63_102178</name>
</gene>
<dbReference type="EMBL" id="SMCO01000002">
    <property type="protein sequence ID" value="TCV89658.1"/>
    <property type="molecule type" value="Genomic_DNA"/>
</dbReference>
<dbReference type="AlphaFoldDB" id="A0A4R3YEQ8"/>
<dbReference type="NCBIfam" id="TIGR00229">
    <property type="entry name" value="sensory_box"/>
    <property type="match status" value="3"/>
</dbReference>
<feature type="domain" description="PAS" evidence="4">
    <location>
        <begin position="424"/>
        <end position="494"/>
    </location>
</feature>
<dbReference type="InterPro" id="IPR052155">
    <property type="entry name" value="Biofilm_reg_signaling"/>
</dbReference>
<dbReference type="PROSITE" id="PS50112">
    <property type="entry name" value="PAS"/>
    <property type="match status" value="3"/>
</dbReference>
<dbReference type="Gene3D" id="3.20.20.450">
    <property type="entry name" value="EAL domain"/>
    <property type="match status" value="1"/>
</dbReference>
<dbReference type="InterPro" id="IPR035965">
    <property type="entry name" value="PAS-like_dom_sf"/>
</dbReference>
<name>A0A4R3YEQ8_9PROT</name>
<dbReference type="Pfam" id="PF00563">
    <property type="entry name" value="EAL"/>
    <property type="match status" value="1"/>
</dbReference>
<dbReference type="InterPro" id="IPR044398">
    <property type="entry name" value="Globin-sensor_dom"/>
</dbReference>
<dbReference type="Gene3D" id="3.30.450.20">
    <property type="entry name" value="PAS domain"/>
    <property type="match status" value="3"/>
</dbReference>
<dbReference type="GO" id="GO:0071111">
    <property type="term" value="F:cyclic-guanylate-specific phosphodiesterase activity"/>
    <property type="evidence" value="ECO:0007669"/>
    <property type="project" value="UniProtKB-EC"/>
</dbReference>
<dbReference type="SMART" id="SM00091">
    <property type="entry name" value="PAS"/>
    <property type="match status" value="3"/>
</dbReference>
<dbReference type="Pfam" id="PF11563">
    <property type="entry name" value="Protoglobin"/>
    <property type="match status" value="1"/>
</dbReference>
<proteinExistence type="predicted"/>
<dbReference type="InterPro" id="IPR013655">
    <property type="entry name" value="PAS_fold_3"/>
</dbReference>
<dbReference type="GO" id="GO:0071732">
    <property type="term" value="P:cellular response to nitric oxide"/>
    <property type="evidence" value="ECO:0007669"/>
    <property type="project" value="UniProtKB-ARBA"/>
</dbReference>
<dbReference type="InterPro" id="IPR013767">
    <property type="entry name" value="PAS_fold"/>
</dbReference>
<feature type="domain" description="PAS" evidence="4">
    <location>
        <begin position="298"/>
        <end position="342"/>
    </location>
</feature>
<dbReference type="SMART" id="SM00086">
    <property type="entry name" value="PAC"/>
    <property type="match status" value="2"/>
</dbReference>
<dbReference type="Pfam" id="PF00989">
    <property type="entry name" value="PAS"/>
    <property type="match status" value="1"/>
</dbReference>
<dbReference type="SUPFAM" id="SSF55073">
    <property type="entry name" value="Nucleotide cyclase"/>
    <property type="match status" value="1"/>
</dbReference>
<sequence length="983" mass="111183">MKDINEAVEALAREMGLDQEEIAQRESFLEITPADIALLKQIHERLEQESYSFADSFYSHLLEFPQLRTLLPDVETINRLRASQSAYFSKLTQGDYGPEYVKNRLRVGLVHQRIGLEPKWYLGAYRKYLSDLMPVLWRTLADEPEKVMPTYDALLKIVSLDMGLALDTYFQADRQVILQHQNYAEQIIRCMPSGMIIVDHDLNIQSTNRTLRRMLGLAEEDIYAGVPLFEVIRSPLLVKSAAQVLSSNIHQHNLSITLPSDSGNRYFEFNISGTLLEGEHVLLLMMQDVTERTQSQNALQRFRMALDSSIDAIYLIDRDLMRFIDANETAWNMLGYSRKELLALGPLDLKPNISQSELESRFDEIIKSDTKTGILETIHERKNGDRISVEIYIRALKSEGKDILVAVARDMTSRIEADASLRESEERFRATFSQAAMGLAHVSLEGRWLRVNQKLCEITGYSEEELLGFTFQDVTHPDDLDEDLEFIRKMLAEEIHDYSLEKRYIHKSGAYIWINLTVSLARNADGQPNYFISVIEDISRRKRIEAELVHLVNHDALTGLSNRTLLQDRLSQAISYAARSEKQVAVMFIDLDRFKNINDSLGHDIGDKVIVEAGHRLLSTVRDGDTVARLGGDEFVVVLTDIASELDVSMVAHKALDSLSQPLAMNGTEFYPTASIGISLFPRDGHNAQVLLKNADTAMYRAKDAGRNNYQFYAQDMNARAMDRLTLESGLRRALERKEFILYYQPKVNLVSGEIEGMEALLRWQPPGQKMVSPLDFIPIAEETGLIVPIGEWVLRTACAQYAAWKNAGVNVCRIAVNLSARQFMQQNLVEVVSRVLHETECDAAGLELEITESIIMENPDAAVETLRTLSNMGIKLAIDDFGTGYSSLSYLKRFPIGYLKIDQSFVRDITTDADDAAIATAVIALAHSMKLQVIAEGVETAEQLQFLRDHNCDQMQGYFFSPPLPAEQVVKLLKEGRGLWSS</sequence>
<evidence type="ECO:0000256" key="2">
    <source>
        <dbReference type="ARBA" id="ARBA00029839"/>
    </source>
</evidence>
<feature type="domain" description="PAS" evidence="4">
    <location>
        <begin position="180"/>
        <end position="232"/>
    </location>
</feature>
<dbReference type="Pfam" id="PF00990">
    <property type="entry name" value="GGDEF"/>
    <property type="match status" value="1"/>
</dbReference>
<dbReference type="Proteomes" id="UP000295367">
    <property type="component" value="Unassembled WGS sequence"/>
</dbReference>
<dbReference type="InterPro" id="IPR009050">
    <property type="entry name" value="Globin-like_sf"/>
</dbReference>
<dbReference type="FunFam" id="3.20.20.450:FF:000001">
    <property type="entry name" value="Cyclic di-GMP phosphodiesterase yahA"/>
    <property type="match status" value="1"/>
</dbReference>
<feature type="domain" description="GGDEF" evidence="7">
    <location>
        <begin position="582"/>
        <end position="715"/>
    </location>
</feature>
<dbReference type="NCBIfam" id="TIGR00254">
    <property type="entry name" value="GGDEF"/>
    <property type="match status" value="1"/>
</dbReference>
<evidence type="ECO:0000313" key="8">
    <source>
        <dbReference type="EMBL" id="TCV89658.1"/>
    </source>
</evidence>
<protein>
    <recommendedName>
        <fullName evidence="1">Diguanylate cyclase DosC</fullName>
    </recommendedName>
    <alternativeName>
        <fullName evidence="2">Direct oxygen-sensing cyclase</fullName>
    </alternativeName>
</protein>
<dbReference type="InterPro" id="IPR001633">
    <property type="entry name" value="EAL_dom"/>
</dbReference>
<evidence type="ECO:0000313" key="9">
    <source>
        <dbReference type="Proteomes" id="UP000295367"/>
    </source>
</evidence>
<dbReference type="PANTHER" id="PTHR44757:SF2">
    <property type="entry name" value="BIOFILM ARCHITECTURE MAINTENANCE PROTEIN MBAA"/>
    <property type="match status" value="1"/>
</dbReference>
<dbReference type="SUPFAM" id="SSF141868">
    <property type="entry name" value="EAL domain-like"/>
    <property type="match status" value="1"/>
</dbReference>
<dbReference type="Pfam" id="PF13426">
    <property type="entry name" value="PAS_9"/>
    <property type="match status" value="1"/>
</dbReference>
<dbReference type="InterPro" id="IPR029787">
    <property type="entry name" value="Nucleotide_cyclase"/>
</dbReference>
<dbReference type="FunFam" id="3.30.70.270:FF:000001">
    <property type="entry name" value="Diguanylate cyclase domain protein"/>
    <property type="match status" value="1"/>
</dbReference>
<comment type="catalytic activity">
    <reaction evidence="3">
        <text>3',3'-c-di-GMP + H2O = 5'-phosphoguanylyl(3'-&gt;5')guanosine + H(+)</text>
        <dbReference type="Rhea" id="RHEA:24902"/>
        <dbReference type="ChEBI" id="CHEBI:15377"/>
        <dbReference type="ChEBI" id="CHEBI:15378"/>
        <dbReference type="ChEBI" id="CHEBI:58754"/>
        <dbReference type="ChEBI" id="CHEBI:58805"/>
        <dbReference type="EC" id="3.1.4.52"/>
    </reaction>
    <physiologicalReaction direction="left-to-right" evidence="3">
        <dbReference type="Rhea" id="RHEA:24903"/>
    </physiologicalReaction>
</comment>
<evidence type="ECO:0000256" key="1">
    <source>
        <dbReference type="ARBA" id="ARBA00015125"/>
    </source>
</evidence>
<comment type="caution">
    <text evidence="8">The sequence shown here is derived from an EMBL/GenBank/DDBJ whole genome shotgun (WGS) entry which is preliminary data.</text>
</comment>
<dbReference type="InterPro" id="IPR001610">
    <property type="entry name" value="PAC"/>
</dbReference>
<evidence type="ECO:0000259" key="7">
    <source>
        <dbReference type="PROSITE" id="PS50887"/>
    </source>
</evidence>
<accession>A0A4R3YEQ8</accession>
<evidence type="ECO:0000259" key="5">
    <source>
        <dbReference type="PROSITE" id="PS50113"/>
    </source>
</evidence>
<dbReference type="InterPro" id="IPR000014">
    <property type="entry name" value="PAS"/>
</dbReference>
<feature type="domain" description="PAC" evidence="5">
    <location>
        <begin position="498"/>
        <end position="550"/>
    </location>
</feature>
<dbReference type="OrthoDB" id="9813903at2"/>
<dbReference type="GO" id="GO:0020037">
    <property type="term" value="F:heme binding"/>
    <property type="evidence" value="ECO:0007669"/>
    <property type="project" value="InterPro"/>
</dbReference>
<evidence type="ECO:0000259" key="6">
    <source>
        <dbReference type="PROSITE" id="PS50883"/>
    </source>
</evidence>
<dbReference type="PROSITE" id="PS50113">
    <property type="entry name" value="PAC"/>
    <property type="match status" value="1"/>
</dbReference>
<dbReference type="InterPro" id="IPR000160">
    <property type="entry name" value="GGDEF_dom"/>
</dbReference>
<dbReference type="RefSeq" id="WP_124947033.1">
    <property type="nucleotide sequence ID" value="NZ_BHVT01000057.1"/>
</dbReference>
<dbReference type="InterPro" id="IPR000700">
    <property type="entry name" value="PAS-assoc_C"/>
</dbReference>
<dbReference type="GO" id="GO:0019825">
    <property type="term" value="F:oxygen binding"/>
    <property type="evidence" value="ECO:0007669"/>
    <property type="project" value="InterPro"/>
</dbReference>
<dbReference type="CDD" id="cd01948">
    <property type="entry name" value="EAL"/>
    <property type="match status" value="1"/>
</dbReference>
<dbReference type="Pfam" id="PF08447">
    <property type="entry name" value="PAS_3"/>
    <property type="match status" value="1"/>
</dbReference>
<dbReference type="SUPFAM" id="SSF55785">
    <property type="entry name" value="PYP-like sensor domain (PAS domain)"/>
    <property type="match status" value="3"/>
</dbReference>
<dbReference type="PANTHER" id="PTHR44757">
    <property type="entry name" value="DIGUANYLATE CYCLASE DGCP"/>
    <property type="match status" value="1"/>
</dbReference>
<dbReference type="InterPro" id="IPR043128">
    <property type="entry name" value="Rev_trsase/Diguanyl_cyclase"/>
</dbReference>
<dbReference type="InterPro" id="IPR012292">
    <property type="entry name" value="Globin/Proto"/>
</dbReference>
<dbReference type="InterPro" id="IPR035919">
    <property type="entry name" value="EAL_sf"/>
</dbReference>
<dbReference type="Gene3D" id="1.10.490.10">
    <property type="entry name" value="Globins"/>
    <property type="match status" value="1"/>
</dbReference>
<dbReference type="CDD" id="cd00130">
    <property type="entry name" value="PAS"/>
    <property type="match status" value="3"/>
</dbReference>
<dbReference type="PROSITE" id="PS50887">
    <property type="entry name" value="GGDEF"/>
    <property type="match status" value="1"/>
</dbReference>
<dbReference type="GO" id="GO:0006355">
    <property type="term" value="P:regulation of DNA-templated transcription"/>
    <property type="evidence" value="ECO:0007669"/>
    <property type="project" value="InterPro"/>
</dbReference>
<dbReference type="SMART" id="SM00052">
    <property type="entry name" value="EAL"/>
    <property type="match status" value="1"/>
</dbReference>
<dbReference type="PROSITE" id="PS50883">
    <property type="entry name" value="EAL"/>
    <property type="match status" value="1"/>
</dbReference>
<evidence type="ECO:0000256" key="3">
    <source>
        <dbReference type="ARBA" id="ARBA00051114"/>
    </source>
</evidence>
<keyword evidence="9" id="KW-1185">Reference proteome</keyword>
<dbReference type="CDD" id="cd01949">
    <property type="entry name" value="GGDEF"/>
    <property type="match status" value="1"/>
</dbReference>
<feature type="domain" description="EAL" evidence="6">
    <location>
        <begin position="724"/>
        <end position="978"/>
    </location>
</feature>
<dbReference type="Gene3D" id="3.30.70.270">
    <property type="match status" value="1"/>
</dbReference>
<reference evidence="8 9" key="1">
    <citation type="submission" date="2019-03" db="EMBL/GenBank/DDBJ databases">
        <title>Genomic Encyclopedia of Type Strains, Phase IV (KMG-IV): sequencing the most valuable type-strain genomes for metagenomic binning, comparative biology and taxonomic classification.</title>
        <authorList>
            <person name="Goeker M."/>
        </authorList>
    </citation>
    <scope>NUCLEOTIDE SEQUENCE [LARGE SCALE GENOMIC DNA]</scope>
    <source>
        <strain evidence="8 9">DSM 100309</strain>
    </source>
</reference>
<evidence type="ECO:0000259" key="4">
    <source>
        <dbReference type="PROSITE" id="PS50112"/>
    </source>
</evidence>
<dbReference type="SUPFAM" id="SSF46458">
    <property type="entry name" value="Globin-like"/>
    <property type="match status" value="1"/>
</dbReference>
<organism evidence="8 9">
    <name type="scientific">Sulfurirhabdus autotrophica</name>
    <dbReference type="NCBI Taxonomy" id="1706046"/>
    <lineage>
        <taxon>Bacteria</taxon>
        <taxon>Pseudomonadati</taxon>
        <taxon>Pseudomonadota</taxon>
        <taxon>Betaproteobacteria</taxon>
        <taxon>Nitrosomonadales</taxon>
        <taxon>Sulfuricellaceae</taxon>
        <taxon>Sulfurirhabdus</taxon>
    </lineage>
</organism>